<keyword evidence="5" id="KW-0067">ATP-binding</keyword>
<dbReference type="CDD" id="cd00859">
    <property type="entry name" value="HisRS_anticodon"/>
    <property type="match status" value="1"/>
</dbReference>
<evidence type="ECO:0000256" key="3">
    <source>
        <dbReference type="ARBA" id="ARBA00022598"/>
    </source>
</evidence>
<dbReference type="InterPro" id="IPR041715">
    <property type="entry name" value="HisRS-like_core"/>
</dbReference>
<dbReference type="Gene3D" id="3.30.930.10">
    <property type="entry name" value="Bira Bifunctional Protein, Domain 2"/>
    <property type="match status" value="1"/>
</dbReference>
<sequence>IAISNRKLLNGILQQLGVTDELAPKVLRAIDKLDKRSWDEIAEELQSIGLDTAQIEELKKLIDVKNDTVDVVLDALSERVTDAQGQEGISELRTLAKLLRAYQAPDTAWRVDPTIARGLGYYTGPVFEIRIPESEVGSVGGGGRYDTLVERFSTKPIPAVGASIGFDRLFTVLQKKNGIAVEAVGASVLVLNFADAARDICIAVTQELRNAGIATEFYIGQEENLKGQFAYAVKRGVPVVLIIGDDEIKEGTVQVKDMRAGTQDTVKQQQVIAAVQKIIAPI</sequence>
<evidence type="ECO:0000256" key="4">
    <source>
        <dbReference type="ARBA" id="ARBA00022741"/>
    </source>
</evidence>
<gene>
    <name evidence="11" type="ORF">LCGC14_2251860</name>
</gene>
<dbReference type="EMBL" id="LAZR01030712">
    <property type="protein sequence ID" value="KKL55791.1"/>
    <property type="molecule type" value="Genomic_DNA"/>
</dbReference>
<comment type="similarity">
    <text evidence="1">Belongs to the class-II aminoacyl-tRNA synthetase family.</text>
</comment>
<dbReference type="InterPro" id="IPR045864">
    <property type="entry name" value="aa-tRNA-synth_II/BPL/LPL"/>
</dbReference>
<evidence type="ECO:0000313" key="11">
    <source>
        <dbReference type="EMBL" id="KKL55791.1"/>
    </source>
</evidence>
<dbReference type="AlphaFoldDB" id="A0A0F9DPV0"/>
<evidence type="ECO:0000256" key="5">
    <source>
        <dbReference type="ARBA" id="ARBA00022840"/>
    </source>
</evidence>
<dbReference type="PANTHER" id="PTHR11476">
    <property type="entry name" value="HISTIDYL-TRNA SYNTHETASE"/>
    <property type="match status" value="1"/>
</dbReference>
<dbReference type="InterPro" id="IPR033656">
    <property type="entry name" value="HisRS_anticodon"/>
</dbReference>
<evidence type="ECO:0000256" key="6">
    <source>
        <dbReference type="ARBA" id="ARBA00022917"/>
    </source>
</evidence>
<keyword evidence="4" id="KW-0547">Nucleotide-binding</keyword>
<feature type="non-terminal residue" evidence="11">
    <location>
        <position position="1"/>
    </location>
</feature>
<dbReference type="GO" id="GO:0006412">
    <property type="term" value="P:translation"/>
    <property type="evidence" value="ECO:0007669"/>
    <property type="project" value="UniProtKB-KW"/>
</dbReference>
<dbReference type="EC" id="6.1.1.21" evidence="2"/>
<comment type="catalytic activity">
    <reaction evidence="8">
        <text>tRNA(His) + L-histidine + ATP = L-histidyl-tRNA(His) + AMP + diphosphate + H(+)</text>
        <dbReference type="Rhea" id="RHEA:17313"/>
        <dbReference type="Rhea" id="RHEA-COMP:9665"/>
        <dbReference type="Rhea" id="RHEA-COMP:9689"/>
        <dbReference type="ChEBI" id="CHEBI:15378"/>
        <dbReference type="ChEBI" id="CHEBI:30616"/>
        <dbReference type="ChEBI" id="CHEBI:33019"/>
        <dbReference type="ChEBI" id="CHEBI:57595"/>
        <dbReference type="ChEBI" id="CHEBI:78442"/>
        <dbReference type="ChEBI" id="CHEBI:78527"/>
        <dbReference type="ChEBI" id="CHEBI:456215"/>
        <dbReference type="EC" id="6.1.1.21"/>
    </reaction>
</comment>
<dbReference type="InterPro" id="IPR036621">
    <property type="entry name" value="Anticodon-bd_dom_sf"/>
</dbReference>
<dbReference type="Pfam" id="PF13393">
    <property type="entry name" value="tRNA-synt_His"/>
    <property type="match status" value="1"/>
</dbReference>
<feature type="domain" description="Anticodon-binding" evidence="9">
    <location>
        <begin position="188"/>
        <end position="277"/>
    </location>
</feature>
<comment type="caution">
    <text evidence="11">The sequence shown here is derived from an EMBL/GenBank/DDBJ whole genome shotgun (WGS) entry which is preliminary data.</text>
</comment>
<dbReference type="SUPFAM" id="SSF55681">
    <property type="entry name" value="Class II aaRS and biotin synthetases"/>
    <property type="match status" value="1"/>
</dbReference>
<protein>
    <recommendedName>
        <fullName evidence="2">histidine--tRNA ligase</fullName>
        <ecNumber evidence="2">6.1.1.21</ecNumber>
    </recommendedName>
</protein>
<feature type="domain" description="Class II Histidinyl-tRNA synthetase (HisRS)-like catalytic core" evidence="10">
    <location>
        <begin position="2"/>
        <end position="169"/>
    </location>
</feature>
<keyword evidence="6" id="KW-0648">Protein biosynthesis</keyword>
<dbReference type="SUPFAM" id="SSF52954">
    <property type="entry name" value="Class II aaRS ABD-related"/>
    <property type="match status" value="1"/>
</dbReference>
<dbReference type="GO" id="GO:0004821">
    <property type="term" value="F:histidine-tRNA ligase activity"/>
    <property type="evidence" value="ECO:0007669"/>
    <property type="project" value="UniProtKB-EC"/>
</dbReference>
<dbReference type="InterPro" id="IPR004154">
    <property type="entry name" value="Anticodon-bd"/>
</dbReference>
<evidence type="ECO:0000259" key="9">
    <source>
        <dbReference type="Pfam" id="PF03129"/>
    </source>
</evidence>
<dbReference type="GO" id="GO:0005524">
    <property type="term" value="F:ATP binding"/>
    <property type="evidence" value="ECO:0007669"/>
    <property type="project" value="UniProtKB-KW"/>
</dbReference>
<evidence type="ECO:0000256" key="8">
    <source>
        <dbReference type="ARBA" id="ARBA00047639"/>
    </source>
</evidence>
<organism evidence="11">
    <name type="scientific">marine sediment metagenome</name>
    <dbReference type="NCBI Taxonomy" id="412755"/>
    <lineage>
        <taxon>unclassified sequences</taxon>
        <taxon>metagenomes</taxon>
        <taxon>ecological metagenomes</taxon>
    </lineage>
</organism>
<keyword evidence="7" id="KW-0030">Aminoacyl-tRNA synthetase</keyword>
<dbReference type="Pfam" id="PF03129">
    <property type="entry name" value="HGTP_anticodon"/>
    <property type="match status" value="1"/>
</dbReference>
<reference evidence="11" key="1">
    <citation type="journal article" date="2015" name="Nature">
        <title>Complex archaea that bridge the gap between prokaryotes and eukaryotes.</title>
        <authorList>
            <person name="Spang A."/>
            <person name="Saw J.H."/>
            <person name="Jorgensen S.L."/>
            <person name="Zaremba-Niedzwiedzka K."/>
            <person name="Martijn J."/>
            <person name="Lind A.E."/>
            <person name="van Eijk R."/>
            <person name="Schleper C."/>
            <person name="Guy L."/>
            <person name="Ettema T.J."/>
        </authorList>
    </citation>
    <scope>NUCLEOTIDE SEQUENCE</scope>
</reference>
<dbReference type="Gene3D" id="3.40.50.800">
    <property type="entry name" value="Anticodon-binding domain"/>
    <property type="match status" value="1"/>
</dbReference>
<evidence type="ECO:0000256" key="2">
    <source>
        <dbReference type="ARBA" id="ARBA00012815"/>
    </source>
</evidence>
<proteinExistence type="inferred from homology"/>
<accession>A0A0F9DPV0</accession>
<evidence type="ECO:0000256" key="1">
    <source>
        <dbReference type="ARBA" id="ARBA00008226"/>
    </source>
</evidence>
<dbReference type="PANTHER" id="PTHR11476:SF7">
    <property type="entry name" value="HISTIDINE--TRNA LIGASE"/>
    <property type="match status" value="1"/>
</dbReference>
<name>A0A0F9DPV0_9ZZZZ</name>
<keyword evidence="3" id="KW-0436">Ligase</keyword>
<evidence type="ECO:0000259" key="10">
    <source>
        <dbReference type="Pfam" id="PF13393"/>
    </source>
</evidence>
<evidence type="ECO:0000256" key="7">
    <source>
        <dbReference type="ARBA" id="ARBA00023146"/>
    </source>
</evidence>